<keyword evidence="3" id="KW-1185">Reference proteome</keyword>
<feature type="region of interest" description="Disordered" evidence="1">
    <location>
        <begin position="62"/>
        <end position="127"/>
    </location>
</feature>
<protein>
    <submittedName>
        <fullName evidence="2">Uncharacterized protein</fullName>
    </submittedName>
</protein>
<dbReference type="EMBL" id="JABCIY010000306">
    <property type="protein sequence ID" value="KAF7185840.1"/>
    <property type="molecule type" value="Genomic_DNA"/>
</dbReference>
<dbReference type="OrthoDB" id="2985014at2759"/>
<sequence>MSGMTKRQQLRLDLHEQKDELDRAMSLLNHLQKGTDQEATEMLARLRIGQSIESEYQRIQAPHADGYGSNRSLSSSYSQGPSDPMDDDLSRQNRRLLSLLTPQMHAHRCSNDGNDRRSNPSSASNSISHAVHDWMSAGDGNMTWASEDFANTDPQTLESTTRHPVSDHESPQNYYTHQQWSER</sequence>
<proteinExistence type="predicted"/>
<dbReference type="AlphaFoldDB" id="A0A8H6VGA5"/>
<accession>A0A8H6VGA5</accession>
<feature type="region of interest" description="Disordered" evidence="1">
    <location>
        <begin position="145"/>
        <end position="183"/>
    </location>
</feature>
<feature type="compositionally biased region" description="Low complexity" evidence="1">
    <location>
        <begin position="69"/>
        <end position="78"/>
    </location>
</feature>
<dbReference type="Proteomes" id="UP000660729">
    <property type="component" value="Unassembled WGS sequence"/>
</dbReference>
<name>A0A8H6VGA5_9PEZI</name>
<evidence type="ECO:0000313" key="2">
    <source>
        <dbReference type="EMBL" id="KAF7185840.1"/>
    </source>
</evidence>
<evidence type="ECO:0000313" key="3">
    <source>
        <dbReference type="Proteomes" id="UP000660729"/>
    </source>
</evidence>
<organism evidence="2 3">
    <name type="scientific">Pseudocercospora fuligena</name>
    <dbReference type="NCBI Taxonomy" id="685502"/>
    <lineage>
        <taxon>Eukaryota</taxon>
        <taxon>Fungi</taxon>
        <taxon>Dikarya</taxon>
        <taxon>Ascomycota</taxon>
        <taxon>Pezizomycotina</taxon>
        <taxon>Dothideomycetes</taxon>
        <taxon>Dothideomycetidae</taxon>
        <taxon>Mycosphaerellales</taxon>
        <taxon>Mycosphaerellaceae</taxon>
        <taxon>Pseudocercospora</taxon>
    </lineage>
</organism>
<comment type="caution">
    <text evidence="2">The sequence shown here is derived from an EMBL/GenBank/DDBJ whole genome shotgun (WGS) entry which is preliminary data.</text>
</comment>
<feature type="compositionally biased region" description="Basic and acidic residues" evidence="1">
    <location>
        <begin position="160"/>
        <end position="170"/>
    </location>
</feature>
<feature type="compositionally biased region" description="Polar residues" evidence="1">
    <location>
        <begin position="171"/>
        <end position="183"/>
    </location>
</feature>
<gene>
    <name evidence="2" type="ORF">HII31_12713</name>
</gene>
<evidence type="ECO:0000256" key="1">
    <source>
        <dbReference type="SAM" id="MobiDB-lite"/>
    </source>
</evidence>
<reference evidence="2" key="1">
    <citation type="submission" date="2020-04" db="EMBL/GenBank/DDBJ databases">
        <title>Draft genome resource of the tomato pathogen Pseudocercospora fuligena.</title>
        <authorList>
            <person name="Zaccaron A."/>
        </authorList>
    </citation>
    <scope>NUCLEOTIDE SEQUENCE</scope>
    <source>
        <strain evidence="2">PF001</strain>
    </source>
</reference>
<feature type="compositionally biased region" description="Basic and acidic residues" evidence="1">
    <location>
        <begin position="109"/>
        <end position="118"/>
    </location>
</feature>